<dbReference type="PANTHER" id="PTHR44791">
    <property type="entry name" value="TELOMERASE PROTEIN COMPONENT 1 TEP1"/>
    <property type="match status" value="1"/>
</dbReference>
<dbReference type="PANTHER" id="PTHR44791:SF1">
    <property type="entry name" value="TELOMERASE PROTEIN COMPONENT 1"/>
    <property type="match status" value="1"/>
</dbReference>
<dbReference type="GO" id="GO:0000722">
    <property type="term" value="P:telomere maintenance via recombination"/>
    <property type="evidence" value="ECO:0007669"/>
    <property type="project" value="TreeGrafter"/>
</dbReference>
<reference evidence="3" key="1">
    <citation type="submission" date="2014-12" db="EMBL/GenBank/DDBJ databases">
        <title>Insight into the proteome of Arion vulgaris.</title>
        <authorList>
            <person name="Aradska J."/>
            <person name="Bulat T."/>
            <person name="Smidak R."/>
            <person name="Sarate P."/>
            <person name="Gangsoo J."/>
            <person name="Sialana F."/>
            <person name="Bilban M."/>
            <person name="Lubec G."/>
        </authorList>
    </citation>
    <scope>NUCLEOTIDE SEQUENCE</scope>
    <source>
        <tissue evidence="3">Skin</tissue>
    </source>
</reference>
<accession>A0A0B6YZI0</accession>
<feature type="repeat" description="WD" evidence="1">
    <location>
        <begin position="1"/>
        <end position="40"/>
    </location>
</feature>
<name>A0A0B6YZI0_9EUPU</name>
<protein>
    <recommendedName>
        <fullName evidence="2">TEP-1 C-terminal beta-propeller domain-containing protein</fullName>
    </recommendedName>
</protein>
<dbReference type="InterPro" id="IPR056828">
    <property type="entry name" value="Beta-prop_TEP1_C"/>
</dbReference>
<dbReference type="Pfam" id="PF25048">
    <property type="entry name" value="Beta-prop_TEP1_C"/>
    <property type="match status" value="1"/>
</dbReference>
<dbReference type="InterPro" id="IPR015943">
    <property type="entry name" value="WD40/YVTN_repeat-like_dom_sf"/>
</dbReference>
<sequence length="85" mass="9269">MKIHKSAIMALDVVHGVIFTGSTDSSIKVWTFTHSDTVQLTQVGQFFSPSPVTSLKAMSSVRKDGSILLLAGDQLGNIHQLIWRS</sequence>
<keyword evidence="1" id="KW-0853">WD repeat</keyword>
<gene>
    <name evidence="3" type="primary">ORF42486</name>
</gene>
<dbReference type="AlphaFoldDB" id="A0A0B6YZI0"/>
<dbReference type="InterPro" id="IPR036322">
    <property type="entry name" value="WD40_repeat_dom_sf"/>
</dbReference>
<evidence type="ECO:0000259" key="2">
    <source>
        <dbReference type="Pfam" id="PF25048"/>
    </source>
</evidence>
<dbReference type="Gene3D" id="2.130.10.10">
    <property type="entry name" value="YVTN repeat-like/Quinoprotein amine dehydrogenase"/>
    <property type="match status" value="1"/>
</dbReference>
<dbReference type="GO" id="GO:0005697">
    <property type="term" value="C:telomerase holoenzyme complex"/>
    <property type="evidence" value="ECO:0007669"/>
    <property type="project" value="TreeGrafter"/>
</dbReference>
<dbReference type="SUPFAM" id="SSF50978">
    <property type="entry name" value="WD40 repeat-like"/>
    <property type="match status" value="1"/>
</dbReference>
<dbReference type="InterPro" id="IPR001680">
    <property type="entry name" value="WD40_rpt"/>
</dbReference>
<evidence type="ECO:0000256" key="1">
    <source>
        <dbReference type="PROSITE-ProRule" id="PRU00221"/>
    </source>
</evidence>
<evidence type="ECO:0000313" key="3">
    <source>
        <dbReference type="EMBL" id="CEK61517.1"/>
    </source>
</evidence>
<dbReference type="InterPro" id="IPR052652">
    <property type="entry name" value="Telomerase_Complex_Comp"/>
</dbReference>
<dbReference type="EMBL" id="HACG01014652">
    <property type="protein sequence ID" value="CEK61517.1"/>
    <property type="molecule type" value="Transcribed_RNA"/>
</dbReference>
<dbReference type="PROSITE" id="PS50082">
    <property type="entry name" value="WD_REPEATS_2"/>
    <property type="match status" value="1"/>
</dbReference>
<proteinExistence type="predicted"/>
<organism evidence="3">
    <name type="scientific">Arion vulgaris</name>
    <dbReference type="NCBI Taxonomy" id="1028688"/>
    <lineage>
        <taxon>Eukaryota</taxon>
        <taxon>Metazoa</taxon>
        <taxon>Spiralia</taxon>
        <taxon>Lophotrochozoa</taxon>
        <taxon>Mollusca</taxon>
        <taxon>Gastropoda</taxon>
        <taxon>Heterobranchia</taxon>
        <taxon>Euthyneura</taxon>
        <taxon>Panpulmonata</taxon>
        <taxon>Eupulmonata</taxon>
        <taxon>Stylommatophora</taxon>
        <taxon>Helicina</taxon>
        <taxon>Arionoidea</taxon>
        <taxon>Arionidae</taxon>
        <taxon>Arion</taxon>
    </lineage>
</organism>
<feature type="domain" description="TEP-1 C-terminal beta-propeller" evidence="2">
    <location>
        <begin position="4"/>
        <end position="83"/>
    </location>
</feature>
<dbReference type="GO" id="GO:0003720">
    <property type="term" value="F:telomerase activity"/>
    <property type="evidence" value="ECO:0007669"/>
    <property type="project" value="TreeGrafter"/>
</dbReference>
<dbReference type="GO" id="GO:0070034">
    <property type="term" value="F:telomerase RNA binding"/>
    <property type="evidence" value="ECO:0007669"/>
    <property type="project" value="TreeGrafter"/>
</dbReference>